<keyword evidence="1" id="KW-0732">Signal</keyword>
<dbReference type="EMBL" id="RRAZ01000023">
    <property type="protein sequence ID" value="RRH72505.1"/>
    <property type="molecule type" value="Genomic_DNA"/>
</dbReference>
<evidence type="ECO:0000313" key="3">
    <source>
        <dbReference type="EMBL" id="RRH72505.1"/>
    </source>
</evidence>
<dbReference type="RefSeq" id="WP_124965781.1">
    <property type="nucleotide sequence ID" value="NZ_RRAZ01000023.1"/>
</dbReference>
<name>A0A3P3DDW1_9RHOB</name>
<evidence type="ECO:0000313" key="4">
    <source>
        <dbReference type="Proteomes" id="UP000282125"/>
    </source>
</evidence>
<dbReference type="InterPro" id="IPR028250">
    <property type="entry name" value="DsbDN"/>
</dbReference>
<proteinExistence type="predicted"/>
<evidence type="ECO:0000256" key="1">
    <source>
        <dbReference type="SAM" id="SignalP"/>
    </source>
</evidence>
<reference evidence="3 4" key="1">
    <citation type="submission" date="2018-11" db="EMBL/GenBank/DDBJ databases">
        <title>Gemmobacter sp. nov., YIM 102744-1 draft genome.</title>
        <authorList>
            <person name="Li G."/>
            <person name="Jiang Y."/>
        </authorList>
    </citation>
    <scope>NUCLEOTIDE SEQUENCE [LARGE SCALE GENOMIC DNA]</scope>
    <source>
        <strain evidence="3 4">YIM 102744-1</strain>
    </source>
</reference>
<dbReference type="OrthoDB" id="9811036at2"/>
<feature type="chain" id="PRO_5017933383" description="Thiol:disulfide interchange protein DsbD N-terminal domain-containing protein" evidence="1">
    <location>
        <begin position="25"/>
        <end position="270"/>
    </location>
</feature>
<protein>
    <recommendedName>
        <fullName evidence="2">Thiol:disulfide interchange protein DsbD N-terminal domain-containing protein</fullName>
    </recommendedName>
</protein>
<evidence type="ECO:0000259" key="2">
    <source>
        <dbReference type="Pfam" id="PF11412"/>
    </source>
</evidence>
<feature type="domain" description="Thiol:disulfide interchange protein DsbD N-terminal" evidence="2">
    <location>
        <begin position="33"/>
        <end position="148"/>
    </location>
</feature>
<feature type="signal peptide" evidence="1">
    <location>
        <begin position="1"/>
        <end position="24"/>
    </location>
</feature>
<dbReference type="Pfam" id="PF11412">
    <property type="entry name" value="DsbD_N"/>
    <property type="match status" value="1"/>
</dbReference>
<dbReference type="Proteomes" id="UP000282125">
    <property type="component" value="Unassembled WGS sequence"/>
</dbReference>
<comment type="caution">
    <text evidence="3">The sequence shown here is derived from an EMBL/GenBank/DDBJ whole genome shotgun (WGS) entry which is preliminary data.</text>
</comment>
<organism evidence="3 4">
    <name type="scientific">Falsigemmobacter faecalis</name>
    <dbReference type="NCBI Taxonomy" id="2488730"/>
    <lineage>
        <taxon>Bacteria</taxon>
        <taxon>Pseudomonadati</taxon>
        <taxon>Pseudomonadota</taxon>
        <taxon>Alphaproteobacteria</taxon>
        <taxon>Rhodobacterales</taxon>
        <taxon>Paracoccaceae</taxon>
        <taxon>Falsigemmobacter</taxon>
    </lineage>
</organism>
<accession>A0A3P3DDW1</accession>
<dbReference type="AlphaFoldDB" id="A0A3P3DDW1"/>
<keyword evidence="4" id="KW-1185">Reference proteome</keyword>
<gene>
    <name evidence="3" type="ORF">EG244_14705</name>
</gene>
<sequence length="270" mass="28892">MFRKLRTLICLTAMALSTALPARAQSLGDILEAELLPGWQTESGAHMAAIRLTLASGWKTYWRSPGDAGIPPEISWTGSENLQGVKLLWPTPEVFHFNGMQSIGYSREVILPVEIFPRDASRPVHLETALDLGVCRDICVPARVHLASTLSGAGKPDPAIRRALGAQPVNARALGLSATRCRLEPTRRGMKLAVDLSMPPMGADEIVVIETSDGNTWVSEARSQRRGGVLHAEADLASLDGRPLSFDRSGLRVTVLAGGKAAEARGCQGG</sequence>